<keyword evidence="5" id="KW-0175">Coiled coil</keyword>
<dbReference type="PROSITE" id="PS50089">
    <property type="entry name" value="ZF_RING_2"/>
    <property type="match status" value="1"/>
</dbReference>
<evidence type="ECO:0000256" key="6">
    <source>
        <dbReference type="SAM" id="MobiDB-lite"/>
    </source>
</evidence>
<dbReference type="Pfam" id="PF13920">
    <property type="entry name" value="zf-C3HC4_3"/>
    <property type="match status" value="1"/>
</dbReference>
<dbReference type="AlphaFoldDB" id="A0A9E7FEP5"/>
<evidence type="ECO:0000256" key="3">
    <source>
        <dbReference type="ARBA" id="ARBA00022833"/>
    </source>
</evidence>
<protein>
    <submittedName>
        <fullName evidence="8">Protein binding zinc ion binding</fullName>
    </submittedName>
</protein>
<dbReference type="EMBL" id="CP097506">
    <property type="protein sequence ID" value="URD94909.1"/>
    <property type="molecule type" value="Genomic_DNA"/>
</dbReference>
<dbReference type="GO" id="GO:0004842">
    <property type="term" value="F:ubiquitin-protein transferase activity"/>
    <property type="evidence" value="ECO:0007669"/>
    <property type="project" value="TreeGrafter"/>
</dbReference>
<evidence type="ECO:0000259" key="7">
    <source>
        <dbReference type="PROSITE" id="PS50089"/>
    </source>
</evidence>
<keyword evidence="1" id="KW-0479">Metal-binding</keyword>
<evidence type="ECO:0000256" key="4">
    <source>
        <dbReference type="PROSITE-ProRule" id="PRU00175"/>
    </source>
</evidence>
<gene>
    <name evidence="8" type="ORF">MUK42_29991</name>
</gene>
<proteinExistence type="predicted"/>
<dbReference type="Gene3D" id="3.30.40.10">
    <property type="entry name" value="Zinc/RING finger domain, C3HC4 (zinc finger)"/>
    <property type="match status" value="1"/>
</dbReference>
<reference evidence="8" key="1">
    <citation type="submission" date="2022-05" db="EMBL/GenBank/DDBJ databases">
        <title>The Musa troglodytarum L. genome provides insights into the mechanism of non-climacteric behaviour and enrichment of carotenoids.</title>
        <authorList>
            <person name="Wang J."/>
        </authorList>
    </citation>
    <scope>NUCLEOTIDE SEQUENCE</scope>
    <source>
        <tissue evidence="8">Leaf</tissue>
    </source>
</reference>
<organism evidence="8 9">
    <name type="scientific">Musa troglodytarum</name>
    <name type="common">fe'i banana</name>
    <dbReference type="NCBI Taxonomy" id="320322"/>
    <lineage>
        <taxon>Eukaryota</taxon>
        <taxon>Viridiplantae</taxon>
        <taxon>Streptophyta</taxon>
        <taxon>Embryophyta</taxon>
        <taxon>Tracheophyta</taxon>
        <taxon>Spermatophyta</taxon>
        <taxon>Magnoliopsida</taxon>
        <taxon>Liliopsida</taxon>
        <taxon>Zingiberales</taxon>
        <taxon>Musaceae</taxon>
        <taxon>Musa</taxon>
    </lineage>
</organism>
<evidence type="ECO:0000256" key="5">
    <source>
        <dbReference type="SAM" id="Coils"/>
    </source>
</evidence>
<dbReference type="Proteomes" id="UP001055439">
    <property type="component" value="Chromosome 4"/>
</dbReference>
<accession>A0A9E7FEP5</accession>
<evidence type="ECO:0000256" key="2">
    <source>
        <dbReference type="ARBA" id="ARBA00022771"/>
    </source>
</evidence>
<dbReference type="InterPro" id="IPR001841">
    <property type="entry name" value="Znf_RING"/>
</dbReference>
<evidence type="ECO:0000313" key="8">
    <source>
        <dbReference type="EMBL" id="URD94909.1"/>
    </source>
</evidence>
<dbReference type="InterPro" id="IPR013083">
    <property type="entry name" value="Znf_RING/FYVE/PHD"/>
</dbReference>
<keyword evidence="2 4" id="KW-0863">Zinc-finger</keyword>
<dbReference type="PANTHER" id="PTHR42647">
    <property type="entry name" value="SBP (S-RIBONUCLEASE BINDING PROTEIN) FAMILY PROTEIN"/>
    <property type="match status" value="1"/>
</dbReference>
<keyword evidence="9" id="KW-1185">Reference proteome</keyword>
<keyword evidence="3" id="KW-0862">Zinc</keyword>
<feature type="coiled-coil region" evidence="5">
    <location>
        <begin position="139"/>
        <end position="166"/>
    </location>
</feature>
<dbReference type="GO" id="GO:0008270">
    <property type="term" value="F:zinc ion binding"/>
    <property type="evidence" value="ECO:0007669"/>
    <property type="project" value="UniProtKB-KW"/>
</dbReference>
<dbReference type="PANTHER" id="PTHR42647:SF5">
    <property type="entry name" value="SBP (S-RIBONUCLEASE BINDING PROTEIN) FAMILY PROTEIN"/>
    <property type="match status" value="1"/>
</dbReference>
<feature type="domain" description="RING-type" evidence="7">
    <location>
        <begin position="219"/>
        <end position="253"/>
    </location>
</feature>
<name>A0A9E7FEP5_9LILI</name>
<evidence type="ECO:0000313" key="9">
    <source>
        <dbReference type="Proteomes" id="UP001055439"/>
    </source>
</evidence>
<evidence type="ECO:0000256" key="1">
    <source>
        <dbReference type="ARBA" id="ARBA00022723"/>
    </source>
</evidence>
<feature type="region of interest" description="Disordered" evidence="6">
    <location>
        <begin position="186"/>
        <end position="212"/>
    </location>
</feature>
<sequence length="266" mass="29176">MAIQAPVPFIYRNRNNLDAMDDDGGLPADVCQYFQQQQMVTVPWVPRPPPPLPMGTSMIGGFPLPSSSTSVSSATTDLSDHLILGLMEEQRNETDQILRQQNDLLAAGLRQQTNRHTVAIIRSLEFKASSLLRQREEVLTKANMMNRQLELRLKSAEEERTKWQGVARANEAMAISLSNALEQVRDSCHSSNDSGPTESAARGAANEPTAGMGSTQRWCRVCVCRDACMVLLPCNHLCCCEPCAALLEACPFCGSVKIGSVEVLLE</sequence>
<dbReference type="OrthoDB" id="1711136at2759"/>